<dbReference type="OrthoDB" id="547746at2759"/>
<evidence type="ECO:0000256" key="1">
    <source>
        <dbReference type="SAM" id="MobiDB-lite"/>
    </source>
</evidence>
<feature type="compositionally biased region" description="Acidic residues" evidence="1">
    <location>
        <begin position="55"/>
        <end position="67"/>
    </location>
</feature>
<dbReference type="Proteomes" id="UP000466442">
    <property type="component" value="Unassembled WGS sequence"/>
</dbReference>
<feature type="compositionally biased region" description="Polar residues" evidence="1">
    <location>
        <begin position="1"/>
        <end position="11"/>
    </location>
</feature>
<feature type="region of interest" description="Disordered" evidence="1">
    <location>
        <begin position="1"/>
        <end position="86"/>
    </location>
</feature>
<accession>A0A8S9WS90</accession>
<dbReference type="EMBL" id="WIXP02000015">
    <property type="protein sequence ID" value="KAF6199069.1"/>
    <property type="molecule type" value="Genomic_DNA"/>
</dbReference>
<feature type="compositionally biased region" description="Basic residues" evidence="1">
    <location>
        <begin position="26"/>
        <end position="50"/>
    </location>
</feature>
<evidence type="ECO:0000313" key="3">
    <source>
        <dbReference type="Proteomes" id="UP000466442"/>
    </source>
</evidence>
<feature type="compositionally biased region" description="Low complexity" evidence="1">
    <location>
        <begin position="68"/>
        <end position="84"/>
    </location>
</feature>
<gene>
    <name evidence="2" type="ORF">GE061_007094</name>
</gene>
<protein>
    <submittedName>
        <fullName evidence="2">Uncharacterized protein</fullName>
    </submittedName>
</protein>
<evidence type="ECO:0000313" key="2">
    <source>
        <dbReference type="EMBL" id="KAF6199069.1"/>
    </source>
</evidence>
<keyword evidence="3" id="KW-1185">Reference proteome</keyword>
<sequence>MATERQNSTDPHSYYDSWSYPTPMRTRGRGRGRGSRGRRGAARGRAKKNVKVIESDEEETQQTEQQDEQQPPQPVQQLQQPQDENFPHVKIDMEADISQLEAPTFTTLNRGPPEPMLRLRWDHKVSLIGEKVLNPMIHCCD</sequence>
<organism evidence="2 3">
    <name type="scientific">Apolygus lucorum</name>
    <name type="common">Small green plant bug</name>
    <name type="synonym">Lygocoris lucorum</name>
    <dbReference type="NCBI Taxonomy" id="248454"/>
    <lineage>
        <taxon>Eukaryota</taxon>
        <taxon>Metazoa</taxon>
        <taxon>Ecdysozoa</taxon>
        <taxon>Arthropoda</taxon>
        <taxon>Hexapoda</taxon>
        <taxon>Insecta</taxon>
        <taxon>Pterygota</taxon>
        <taxon>Neoptera</taxon>
        <taxon>Paraneoptera</taxon>
        <taxon>Hemiptera</taxon>
        <taxon>Heteroptera</taxon>
        <taxon>Panheteroptera</taxon>
        <taxon>Cimicomorpha</taxon>
        <taxon>Miridae</taxon>
        <taxon>Mirini</taxon>
        <taxon>Apolygus</taxon>
    </lineage>
</organism>
<comment type="caution">
    <text evidence="2">The sequence shown here is derived from an EMBL/GenBank/DDBJ whole genome shotgun (WGS) entry which is preliminary data.</text>
</comment>
<proteinExistence type="predicted"/>
<dbReference type="AlphaFoldDB" id="A0A8S9WS90"/>
<feature type="non-terminal residue" evidence="2">
    <location>
        <position position="141"/>
    </location>
</feature>
<reference evidence="2" key="1">
    <citation type="journal article" date="2021" name="Mol. Ecol. Resour.">
        <title>Apolygus lucorum genome provides insights into omnivorousness and mesophyll feeding.</title>
        <authorList>
            <person name="Liu Y."/>
            <person name="Liu H."/>
            <person name="Wang H."/>
            <person name="Huang T."/>
            <person name="Liu B."/>
            <person name="Yang B."/>
            <person name="Yin L."/>
            <person name="Li B."/>
            <person name="Zhang Y."/>
            <person name="Zhang S."/>
            <person name="Jiang F."/>
            <person name="Zhang X."/>
            <person name="Ren Y."/>
            <person name="Wang B."/>
            <person name="Wang S."/>
            <person name="Lu Y."/>
            <person name="Wu K."/>
            <person name="Fan W."/>
            <person name="Wang G."/>
        </authorList>
    </citation>
    <scope>NUCLEOTIDE SEQUENCE</scope>
    <source>
        <strain evidence="2">12Hb</strain>
    </source>
</reference>
<name>A0A8S9WS90_APOLU</name>